<dbReference type="PRINTS" id="PR00035">
    <property type="entry name" value="HTHGNTR"/>
</dbReference>
<dbReference type="PANTHER" id="PTHR44846:SF1">
    <property type="entry name" value="MANNOSYL-D-GLYCERATE TRANSPORT_METABOLISM SYSTEM REPRESSOR MNGR-RELATED"/>
    <property type="match status" value="1"/>
</dbReference>
<gene>
    <name evidence="5" type="ORF">UFOPK3773_02471</name>
</gene>
<evidence type="ECO:0000313" key="5">
    <source>
        <dbReference type="EMBL" id="CAB4966035.1"/>
    </source>
</evidence>
<dbReference type="InterPro" id="IPR036388">
    <property type="entry name" value="WH-like_DNA-bd_sf"/>
</dbReference>
<dbReference type="SUPFAM" id="SSF46785">
    <property type="entry name" value="Winged helix' DNA-binding domain"/>
    <property type="match status" value="1"/>
</dbReference>
<dbReference type="Pfam" id="PF00392">
    <property type="entry name" value="GntR"/>
    <property type="match status" value="1"/>
</dbReference>
<dbReference type="Gene3D" id="1.10.10.10">
    <property type="entry name" value="Winged helix-like DNA-binding domain superfamily/Winged helix DNA-binding domain"/>
    <property type="match status" value="1"/>
</dbReference>
<dbReference type="AlphaFoldDB" id="A0A6J7LED9"/>
<dbReference type="GO" id="GO:0003677">
    <property type="term" value="F:DNA binding"/>
    <property type="evidence" value="ECO:0007669"/>
    <property type="project" value="UniProtKB-KW"/>
</dbReference>
<dbReference type="PROSITE" id="PS50949">
    <property type="entry name" value="HTH_GNTR"/>
    <property type="match status" value="1"/>
</dbReference>
<dbReference type="PANTHER" id="PTHR44846">
    <property type="entry name" value="MANNOSYL-D-GLYCERATE TRANSPORT/METABOLISM SYSTEM REPRESSOR MNGR-RELATED"/>
    <property type="match status" value="1"/>
</dbReference>
<dbReference type="GO" id="GO:0045892">
    <property type="term" value="P:negative regulation of DNA-templated transcription"/>
    <property type="evidence" value="ECO:0007669"/>
    <property type="project" value="TreeGrafter"/>
</dbReference>
<evidence type="ECO:0000259" key="4">
    <source>
        <dbReference type="PROSITE" id="PS50949"/>
    </source>
</evidence>
<dbReference type="EMBL" id="CAFBNF010000432">
    <property type="protein sequence ID" value="CAB4966035.1"/>
    <property type="molecule type" value="Genomic_DNA"/>
</dbReference>
<name>A0A6J7LED9_9ZZZZ</name>
<dbReference type="InterPro" id="IPR036390">
    <property type="entry name" value="WH_DNA-bd_sf"/>
</dbReference>
<dbReference type="CDD" id="cd07377">
    <property type="entry name" value="WHTH_GntR"/>
    <property type="match status" value="1"/>
</dbReference>
<dbReference type="GO" id="GO:0003700">
    <property type="term" value="F:DNA-binding transcription factor activity"/>
    <property type="evidence" value="ECO:0007669"/>
    <property type="project" value="InterPro"/>
</dbReference>
<evidence type="ECO:0000256" key="3">
    <source>
        <dbReference type="ARBA" id="ARBA00023163"/>
    </source>
</evidence>
<accession>A0A6J7LED9</accession>
<dbReference type="InterPro" id="IPR011663">
    <property type="entry name" value="UTRA"/>
</dbReference>
<dbReference type="InterPro" id="IPR028978">
    <property type="entry name" value="Chorismate_lyase_/UTRA_dom_sf"/>
</dbReference>
<dbReference type="SMART" id="SM00866">
    <property type="entry name" value="UTRA"/>
    <property type="match status" value="1"/>
</dbReference>
<keyword evidence="1" id="KW-0805">Transcription regulation</keyword>
<dbReference type="InterPro" id="IPR050679">
    <property type="entry name" value="Bact_HTH_transcr_reg"/>
</dbReference>
<proteinExistence type="predicted"/>
<organism evidence="5">
    <name type="scientific">freshwater metagenome</name>
    <dbReference type="NCBI Taxonomy" id="449393"/>
    <lineage>
        <taxon>unclassified sequences</taxon>
        <taxon>metagenomes</taxon>
        <taxon>ecological metagenomes</taxon>
    </lineage>
</organism>
<feature type="domain" description="HTH gntR-type" evidence="4">
    <location>
        <begin position="6"/>
        <end position="74"/>
    </location>
</feature>
<dbReference type="SMART" id="SM00345">
    <property type="entry name" value="HTH_GNTR"/>
    <property type="match status" value="1"/>
</dbReference>
<protein>
    <submittedName>
        <fullName evidence="5">Unannotated protein</fullName>
    </submittedName>
</protein>
<keyword evidence="2" id="KW-0238">DNA-binding</keyword>
<evidence type="ECO:0000256" key="1">
    <source>
        <dbReference type="ARBA" id="ARBA00023015"/>
    </source>
</evidence>
<dbReference type="Pfam" id="PF07702">
    <property type="entry name" value="UTRA"/>
    <property type="match status" value="1"/>
</dbReference>
<dbReference type="InterPro" id="IPR000524">
    <property type="entry name" value="Tscrpt_reg_HTH_GntR"/>
</dbReference>
<reference evidence="5" key="1">
    <citation type="submission" date="2020-05" db="EMBL/GenBank/DDBJ databases">
        <authorList>
            <person name="Chiriac C."/>
            <person name="Salcher M."/>
            <person name="Ghai R."/>
            <person name="Kavagutti S V."/>
        </authorList>
    </citation>
    <scope>NUCLEOTIDE SEQUENCE</scope>
</reference>
<keyword evidence="3" id="KW-0804">Transcription</keyword>
<dbReference type="Gene3D" id="3.40.1410.10">
    <property type="entry name" value="Chorismate lyase-like"/>
    <property type="match status" value="1"/>
</dbReference>
<dbReference type="SUPFAM" id="SSF64288">
    <property type="entry name" value="Chorismate lyase-like"/>
    <property type="match status" value="1"/>
</dbReference>
<evidence type="ECO:0000256" key="2">
    <source>
        <dbReference type="ARBA" id="ARBA00023125"/>
    </source>
</evidence>
<sequence length="263" mass="28728">MSEPRVLRYQQVKDLVLTLIADRGLVPGDRLPSASELVTTSGVSQISVRRALDELEQEGRITRHQGVGTFVAQPRIVSDPARTGDLLATLGEGERTVTVDTELLGLNVGIPGAAVARTLRLRPGQPVWEVIRRRLTEGRPVILERAVLPLHLVPALDEELLAAGGSLYGYLRDAYGLVDSVEEQCLEVTMPSADQRARLSLPARELVVTVRGVSFHDDGTPFDCFTQVYPARQFAFYVSGSHGRRLLAATEGDDWSVRPLAGQ</sequence>